<dbReference type="STRING" id="1317117.ATO7_13588"/>
<sequence length="107" mass="11724">MTPVYSAPALPTVAWLRDVLKDKGIRCVIRNEFLSAGAGELPPNETWPTLCVLDRHQLPFAQAIIAEFESESSYANAPDWLCSHCGASNEAIFSACWQCATPDTRLA</sequence>
<accession>A0A1Y1SCP9</accession>
<evidence type="ECO:0000256" key="3">
    <source>
        <dbReference type="ARBA" id="ARBA00022833"/>
    </source>
</evidence>
<evidence type="ECO:0000313" key="5">
    <source>
        <dbReference type="EMBL" id="ORE86333.1"/>
    </source>
</evidence>
<dbReference type="InterPro" id="IPR001876">
    <property type="entry name" value="Znf_RanBP2"/>
</dbReference>
<protein>
    <submittedName>
        <fullName evidence="5">Zn-ribbon like domain-containing protein</fullName>
    </submittedName>
</protein>
<dbReference type="OrthoDB" id="9814654at2"/>
<reference evidence="5 6" key="1">
    <citation type="submission" date="2013-04" db="EMBL/GenBank/DDBJ databases">
        <title>Oceanococcus atlanticus 22II-S10r2 Genome Sequencing.</title>
        <authorList>
            <person name="Lai Q."/>
            <person name="Li G."/>
            <person name="Shao Z."/>
        </authorList>
    </citation>
    <scope>NUCLEOTIDE SEQUENCE [LARGE SCALE GENOMIC DNA]</scope>
    <source>
        <strain evidence="5 6">22II-S10r2</strain>
    </source>
</reference>
<keyword evidence="3" id="KW-0862">Zinc</keyword>
<name>A0A1Y1SCP9_9GAMM</name>
<dbReference type="PROSITE" id="PS01358">
    <property type="entry name" value="ZF_RANBP2_1"/>
    <property type="match status" value="1"/>
</dbReference>
<dbReference type="InterPro" id="IPR018551">
    <property type="entry name" value="DUF2007"/>
</dbReference>
<gene>
    <name evidence="5" type="ORF">ATO7_13588</name>
</gene>
<evidence type="ECO:0000256" key="2">
    <source>
        <dbReference type="ARBA" id="ARBA00022771"/>
    </source>
</evidence>
<dbReference type="Pfam" id="PF09413">
    <property type="entry name" value="DUF2007"/>
    <property type="match status" value="1"/>
</dbReference>
<organism evidence="5 6">
    <name type="scientific">Oceanococcus atlanticus</name>
    <dbReference type="NCBI Taxonomy" id="1317117"/>
    <lineage>
        <taxon>Bacteria</taxon>
        <taxon>Pseudomonadati</taxon>
        <taxon>Pseudomonadota</taxon>
        <taxon>Gammaproteobacteria</taxon>
        <taxon>Chromatiales</taxon>
        <taxon>Oceanococcaceae</taxon>
        <taxon>Oceanococcus</taxon>
    </lineage>
</organism>
<dbReference type="EMBL" id="AQQV01000003">
    <property type="protein sequence ID" value="ORE86333.1"/>
    <property type="molecule type" value="Genomic_DNA"/>
</dbReference>
<dbReference type="RefSeq" id="WP_083562604.1">
    <property type="nucleotide sequence ID" value="NZ_AQQV01000003.1"/>
</dbReference>
<evidence type="ECO:0000259" key="4">
    <source>
        <dbReference type="PROSITE" id="PS50199"/>
    </source>
</evidence>
<dbReference type="Proteomes" id="UP000192342">
    <property type="component" value="Unassembled WGS sequence"/>
</dbReference>
<dbReference type="Pfam" id="PF24463">
    <property type="entry name" value="DUF7577"/>
    <property type="match status" value="1"/>
</dbReference>
<keyword evidence="6" id="KW-1185">Reference proteome</keyword>
<dbReference type="AlphaFoldDB" id="A0A1Y1SCP9"/>
<feature type="domain" description="RanBP2-type" evidence="4">
    <location>
        <begin position="76"/>
        <end position="105"/>
    </location>
</feature>
<keyword evidence="2" id="KW-0863">Zinc-finger</keyword>
<dbReference type="GO" id="GO:0008270">
    <property type="term" value="F:zinc ion binding"/>
    <property type="evidence" value="ECO:0007669"/>
    <property type="project" value="UniProtKB-KW"/>
</dbReference>
<keyword evidence="1" id="KW-0479">Metal-binding</keyword>
<dbReference type="InterPro" id="IPR036443">
    <property type="entry name" value="Znf_RanBP2_sf"/>
</dbReference>
<dbReference type="PROSITE" id="PS50199">
    <property type="entry name" value="ZF_RANBP2_2"/>
    <property type="match status" value="1"/>
</dbReference>
<dbReference type="SUPFAM" id="SSF90209">
    <property type="entry name" value="Ran binding protein zinc finger-like"/>
    <property type="match status" value="1"/>
</dbReference>
<comment type="caution">
    <text evidence="5">The sequence shown here is derived from an EMBL/GenBank/DDBJ whole genome shotgun (WGS) entry which is preliminary data.</text>
</comment>
<evidence type="ECO:0000313" key="6">
    <source>
        <dbReference type="Proteomes" id="UP000192342"/>
    </source>
</evidence>
<dbReference type="InterPro" id="IPR055999">
    <property type="entry name" value="DUF7577"/>
</dbReference>
<proteinExistence type="predicted"/>
<evidence type="ECO:0000256" key="1">
    <source>
        <dbReference type="ARBA" id="ARBA00022723"/>
    </source>
</evidence>